<accession>A0A8S3JHK6</accession>
<comment type="caution">
    <text evidence="1">The sequence shown here is derived from an EMBL/GenBank/DDBJ whole genome shotgun (WGS) entry which is preliminary data.</text>
</comment>
<dbReference type="EMBL" id="CAJOBJ010360661">
    <property type="protein sequence ID" value="CAF5217798.1"/>
    <property type="molecule type" value="Genomic_DNA"/>
</dbReference>
<evidence type="ECO:0000313" key="1">
    <source>
        <dbReference type="EMBL" id="CAF5217798.1"/>
    </source>
</evidence>
<dbReference type="GO" id="GO:0005634">
    <property type="term" value="C:nucleus"/>
    <property type="evidence" value="ECO:0007669"/>
    <property type="project" value="TreeGrafter"/>
</dbReference>
<dbReference type="PANTHER" id="PTHR14289">
    <property type="entry name" value="F-BOX ONLY PROTEIN 3"/>
    <property type="match status" value="1"/>
</dbReference>
<dbReference type="GO" id="GO:0070987">
    <property type="term" value="P:error-free translesion synthesis"/>
    <property type="evidence" value="ECO:0007669"/>
    <property type="project" value="TreeGrafter"/>
</dbReference>
<proteinExistence type="predicted"/>
<dbReference type="PANTHER" id="PTHR14289:SF16">
    <property type="entry name" value="POLYMERASE DELTA-INTERACTING PROTEIN 2"/>
    <property type="match status" value="1"/>
</dbReference>
<dbReference type="Proteomes" id="UP000681720">
    <property type="component" value="Unassembled WGS sequence"/>
</dbReference>
<sequence length="65" mass="7941">STERTPIEHELFDKFLMHDSETTPNFVPREYLKSWQERHHQWLELSDVAKDVTHQIRVTVIPFYM</sequence>
<protein>
    <submittedName>
        <fullName evidence="1">Uncharacterized protein</fullName>
    </submittedName>
</protein>
<evidence type="ECO:0000313" key="2">
    <source>
        <dbReference type="Proteomes" id="UP000681720"/>
    </source>
</evidence>
<reference evidence="1" key="1">
    <citation type="submission" date="2021-02" db="EMBL/GenBank/DDBJ databases">
        <authorList>
            <person name="Nowell W R."/>
        </authorList>
    </citation>
    <scope>NUCLEOTIDE SEQUENCE</scope>
</reference>
<dbReference type="GO" id="GO:0042645">
    <property type="term" value="C:mitochondrial nucleoid"/>
    <property type="evidence" value="ECO:0007669"/>
    <property type="project" value="TreeGrafter"/>
</dbReference>
<gene>
    <name evidence="1" type="ORF">GIL414_LOCUS82618</name>
</gene>
<feature type="non-terminal residue" evidence="1">
    <location>
        <position position="1"/>
    </location>
</feature>
<name>A0A8S3JHK6_9BILA</name>
<organism evidence="1 2">
    <name type="scientific">Rotaria magnacalcarata</name>
    <dbReference type="NCBI Taxonomy" id="392030"/>
    <lineage>
        <taxon>Eukaryota</taxon>
        <taxon>Metazoa</taxon>
        <taxon>Spiralia</taxon>
        <taxon>Gnathifera</taxon>
        <taxon>Rotifera</taxon>
        <taxon>Eurotatoria</taxon>
        <taxon>Bdelloidea</taxon>
        <taxon>Philodinida</taxon>
        <taxon>Philodinidae</taxon>
        <taxon>Rotaria</taxon>
    </lineage>
</organism>
<dbReference type="AlphaFoldDB" id="A0A8S3JHK6"/>